<dbReference type="RefSeq" id="WP_240414267.1">
    <property type="nucleotide sequence ID" value="NZ_JAOQIO010000007.1"/>
</dbReference>
<dbReference type="Proteomes" id="UP001652445">
    <property type="component" value="Unassembled WGS sequence"/>
</dbReference>
<dbReference type="PRINTS" id="PR00455">
    <property type="entry name" value="HTHTETR"/>
</dbReference>
<dbReference type="InterPro" id="IPR009057">
    <property type="entry name" value="Homeodomain-like_sf"/>
</dbReference>
<reference evidence="4 5" key="1">
    <citation type="submission" date="2022-09" db="EMBL/GenBank/DDBJ databases">
        <authorList>
            <person name="Han X.L."/>
            <person name="Wang Q."/>
            <person name="Lu T."/>
        </authorList>
    </citation>
    <scope>NUCLEOTIDE SEQUENCE [LARGE SCALE GENOMIC DNA]</scope>
    <source>
        <strain evidence="4 5">WQ 127069</strain>
    </source>
</reference>
<proteinExistence type="predicted"/>
<dbReference type="PROSITE" id="PS01081">
    <property type="entry name" value="HTH_TETR_1"/>
    <property type="match status" value="1"/>
</dbReference>
<dbReference type="Gene3D" id="1.10.10.60">
    <property type="entry name" value="Homeodomain-like"/>
    <property type="match status" value="1"/>
</dbReference>
<feature type="DNA-binding region" description="H-T-H motif" evidence="2">
    <location>
        <begin position="28"/>
        <end position="47"/>
    </location>
</feature>
<name>A0ABT2U9Y9_9BACL</name>
<evidence type="ECO:0000313" key="5">
    <source>
        <dbReference type="Proteomes" id="UP001652445"/>
    </source>
</evidence>
<dbReference type="InterPro" id="IPR050109">
    <property type="entry name" value="HTH-type_TetR-like_transc_reg"/>
</dbReference>
<dbReference type="SUPFAM" id="SSF46689">
    <property type="entry name" value="Homeodomain-like"/>
    <property type="match status" value="1"/>
</dbReference>
<gene>
    <name evidence="4" type="ORF">OB236_04860</name>
</gene>
<feature type="domain" description="HTH tetR-type" evidence="3">
    <location>
        <begin position="5"/>
        <end position="65"/>
    </location>
</feature>
<protein>
    <submittedName>
        <fullName evidence="4">TetR family transcriptional regulator</fullName>
    </submittedName>
</protein>
<dbReference type="EMBL" id="JAOQIO010000007">
    <property type="protein sequence ID" value="MCU6791458.1"/>
    <property type="molecule type" value="Genomic_DNA"/>
</dbReference>
<accession>A0ABT2U9Y9</accession>
<dbReference type="SUPFAM" id="SSF48498">
    <property type="entry name" value="Tetracyclin repressor-like, C-terminal domain"/>
    <property type="match status" value="1"/>
</dbReference>
<dbReference type="Pfam" id="PF00440">
    <property type="entry name" value="TetR_N"/>
    <property type="match status" value="1"/>
</dbReference>
<evidence type="ECO:0000259" key="3">
    <source>
        <dbReference type="PROSITE" id="PS50977"/>
    </source>
</evidence>
<evidence type="ECO:0000256" key="2">
    <source>
        <dbReference type="PROSITE-ProRule" id="PRU00335"/>
    </source>
</evidence>
<evidence type="ECO:0000256" key="1">
    <source>
        <dbReference type="ARBA" id="ARBA00023125"/>
    </source>
</evidence>
<dbReference type="PROSITE" id="PS50977">
    <property type="entry name" value="HTH_TETR_2"/>
    <property type="match status" value="1"/>
</dbReference>
<dbReference type="InterPro" id="IPR036271">
    <property type="entry name" value="Tet_transcr_reg_TetR-rel_C_sf"/>
</dbReference>
<sequence length="197" mass="22869">MQDSKDVKLKILDGAKVLFAQKGFEGTTVRQICDQAGVALALVSYHFGGKENVLLALYDTFAPQFLQEPFVLSDPEQDLRRFITEFVRFRREEPELINILQQEIMMQSPRAEKLQKCVFALWMPLREILISGKEQGQFEYESLRHTLNFIVGTLIFSRVHSFFDPVFVQDDIKDKDELEEVVEHTLRFIFKGLQAAH</sequence>
<comment type="caution">
    <text evidence="4">The sequence shown here is derived from an EMBL/GenBank/DDBJ whole genome shotgun (WGS) entry which is preliminary data.</text>
</comment>
<dbReference type="InterPro" id="IPR001647">
    <property type="entry name" value="HTH_TetR"/>
</dbReference>
<dbReference type="PANTHER" id="PTHR30328">
    <property type="entry name" value="TRANSCRIPTIONAL REPRESSOR"/>
    <property type="match status" value="1"/>
</dbReference>
<keyword evidence="1 2" id="KW-0238">DNA-binding</keyword>
<dbReference type="PANTHER" id="PTHR30328:SF54">
    <property type="entry name" value="HTH-TYPE TRANSCRIPTIONAL REPRESSOR SCO4008"/>
    <property type="match status" value="1"/>
</dbReference>
<dbReference type="InterPro" id="IPR023772">
    <property type="entry name" value="DNA-bd_HTH_TetR-type_CS"/>
</dbReference>
<organism evidence="4 5">
    <name type="scientific">Paenibacillus baimaensis</name>
    <dbReference type="NCBI Taxonomy" id="2982185"/>
    <lineage>
        <taxon>Bacteria</taxon>
        <taxon>Bacillati</taxon>
        <taxon>Bacillota</taxon>
        <taxon>Bacilli</taxon>
        <taxon>Bacillales</taxon>
        <taxon>Paenibacillaceae</taxon>
        <taxon>Paenibacillus</taxon>
    </lineage>
</organism>
<evidence type="ECO:0000313" key="4">
    <source>
        <dbReference type="EMBL" id="MCU6791458.1"/>
    </source>
</evidence>
<keyword evidence="5" id="KW-1185">Reference proteome</keyword>
<dbReference type="Gene3D" id="1.10.357.10">
    <property type="entry name" value="Tetracycline Repressor, domain 2"/>
    <property type="match status" value="1"/>
</dbReference>